<sequence length="345" mass="36999">MIRPRLYRFRFLLGAVALVAGTSFADPLPTPDTAPALSFGPGKTPSACDRGDLSVMTYNVAGLPWPLAKKGPGALRLIATRLAGMRAERCAPHVVVLQEAFSREAKAIGTRAGYPFIVEGPYLRTGTAPEGVERNWMLGETAGTPIDSGLMVLSDLPVLDVRRAAFPEGACAGYDCLAAKGVVLVTLQLPDNRKVMVATTHFNSRGASKAPVARTFDAYRREADFLAGFITANRGKDMPLIVAGDFNRGQRPGRTAVLQTAMARLAGAPQDDALRTYMTGERQPVLPAADAGTIVRRARDMQFAIAGERVRLTPVGADIPFGTEADGSMLSDHIGYTIRYRYSES</sequence>
<keyword evidence="3" id="KW-0255">Endonuclease</keyword>
<dbReference type="InterPro" id="IPR036691">
    <property type="entry name" value="Endo/exonu/phosph_ase_sf"/>
</dbReference>
<keyword evidence="4" id="KW-1185">Reference proteome</keyword>
<dbReference type="PANTHER" id="PTHR16320">
    <property type="entry name" value="SPHINGOMYELINASE FAMILY MEMBER"/>
    <property type="match status" value="1"/>
</dbReference>
<organism evidence="3 4">
    <name type="scientific">Novosphingobium mangrovi</name>
    <name type="common">ex Huang et al. 2023</name>
    <dbReference type="NCBI Taxonomy" id="2976432"/>
    <lineage>
        <taxon>Bacteria</taxon>
        <taxon>Pseudomonadati</taxon>
        <taxon>Pseudomonadota</taxon>
        <taxon>Alphaproteobacteria</taxon>
        <taxon>Sphingomonadales</taxon>
        <taxon>Sphingomonadaceae</taxon>
        <taxon>Novosphingobium</taxon>
    </lineage>
</organism>
<name>A0ABT2I0M2_9SPHN</name>
<gene>
    <name evidence="3" type="ORF">NZK81_02185</name>
</gene>
<dbReference type="InterPro" id="IPR005135">
    <property type="entry name" value="Endo/exonuclease/phosphatase"/>
</dbReference>
<dbReference type="SUPFAM" id="SSF56219">
    <property type="entry name" value="DNase I-like"/>
    <property type="match status" value="1"/>
</dbReference>
<feature type="domain" description="Endonuclease/exonuclease/phosphatase" evidence="2">
    <location>
        <begin position="56"/>
        <end position="271"/>
    </location>
</feature>
<protein>
    <submittedName>
        <fullName evidence="3">Endonuclease/exonuclease/phosphatase family protein</fullName>
    </submittedName>
</protein>
<dbReference type="GO" id="GO:0004519">
    <property type="term" value="F:endonuclease activity"/>
    <property type="evidence" value="ECO:0007669"/>
    <property type="project" value="UniProtKB-KW"/>
</dbReference>
<dbReference type="InterPro" id="IPR038772">
    <property type="entry name" value="Sph/SMPD2-like"/>
</dbReference>
<dbReference type="Gene3D" id="3.60.10.10">
    <property type="entry name" value="Endonuclease/exonuclease/phosphatase"/>
    <property type="match status" value="1"/>
</dbReference>
<evidence type="ECO:0000313" key="3">
    <source>
        <dbReference type="EMBL" id="MCT2398349.1"/>
    </source>
</evidence>
<proteinExistence type="predicted"/>
<dbReference type="Pfam" id="PF03372">
    <property type="entry name" value="Exo_endo_phos"/>
    <property type="match status" value="1"/>
</dbReference>
<keyword evidence="3" id="KW-0378">Hydrolase</keyword>
<accession>A0ABT2I0M2</accession>
<dbReference type="Proteomes" id="UP001165583">
    <property type="component" value="Unassembled WGS sequence"/>
</dbReference>
<evidence type="ECO:0000256" key="1">
    <source>
        <dbReference type="SAM" id="SignalP"/>
    </source>
</evidence>
<dbReference type="PANTHER" id="PTHR16320:SF23">
    <property type="entry name" value="SPHINGOMYELINASE C 1"/>
    <property type="match status" value="1"/>
</dbReference>
<evidence type="ECO:0000259" key="2">
    <source>
        <dbReference type="Pfam" id="PF03372"/>
    </source>
</evidence>
<feature type="chain" id="PRO_5047254579" evidence="1">
    <location>
        <begin position="26"/>
        <end position="345"/>
    </location>
</feature>
<feature type="signal peptide" evidence="1">
    <location>
        <begin position="1"/>
        <end position="25"/>
    </location>
</feature>
<dbReference type="EMBL" id="JANZXA010000001">
    <property type="protein sequence ID" value="MCT2398349.1"/>
    <property type="molecule type" value="Genomic_DNA"/>
</dbReference>
<keyword evidence="3" id="KW-0540">Nuclease</keyword>
<dbReference type="RefSeq" id="WP_260043470.1">
    <property type="nucleotide sequence ID" value="NZ_JANZXA010000001.1"/>
</dbReference>
<reference evidence="3" key="1">
    <citation type="submission" date="2022-09" db="EMBL/GenBank/DDBJ databases">
        <title>Novosphingobium sp. Nov., a polycyclic aromatic hydrocarbon-degrading bacterium isolated form mangrove sediments in HongKong.</title>
        <authorList>
            <person name="Hu Z."/>
        </authorList>
    </citation>
    <scope>NUCLEOTIDE SEQUENCE</scope>
    <source>
        <strain evidence="3">HK4-1</strain>
    </source>
</reference>
<keyword evidence="1" id="KW-0732">Signal</keyword>
<evidence type="ECO:0000313" key="4">
    <source>
        <dbReference type="Proteomes" id="UP001165583"/>
    </source>
</evidence>
<comment type="caution">
    <text evidence="3">The sequence shown here is derived from an EMBL/GenBank/DDBJ whole genome shotgun (WGS) entry which is preliminary data.</text>
</comment>